<gene>
    <name evidence="14" type="ORF">BFW38_08235</name>
</gene>
<dbReference type="InterPro" id="IPR005730">
    <property type="entry name" value="Nsp_de-COase"/>
</dbReference>
<dbReference type="InterPro" id="IPR029066">
    <property type="entry name" value="PLP-binding_barrel"/>
</dbReference>
<evidence type="ECO:0000313" key="15">
    <source>
        <dbReference type="Proteomes" id="UP000094291"/>
    </source>
</evidence>
<feature type="binding site" evidence="12">
    <location>
        <position position="291"/>
    </location>
    <ligand>
        <name>substrate</name>
    </ligand>
</feature>
<reference evidence="14 15" key="1">
    <citation type="submission" date="2016-08" db="EMBL/GenBank/DDBJ databases">
        <authorList>
            <person name="Seilhamer J.J."/>
        </authorList>
    </citation>
    <scope>NUCLEOTIDE SEQUENCE [LARGE SCALE GENOMIC DNA]</scope>
    <source>
        <strain evidence="14 15">PH27A</strain>
    </source>
</reference>
<comment type="caution">
    <text evidence="14">The sequence shown here is derived from an EMBL/GenBank/DDBJ whole genome shotgun (WGS) entry which is preliminary data.</text>
</comment>
<dbReference type="EMBL" id="MDTQ01000001">
    <property type="protein sequence ID" value="ODC03539.1"/>
    <property type="molecule type" value="Genomic_DNA"/>
</dbReference>
<dbReference type="Pfam" id="PF00278">
    <property type="entry name" value="Orn_DAP_Arg_deC"/>
    <property type="match status" value="1"/>
</dbReference>
<comment type="subcellular location">
    <subcellularLocation>
        <location evidence="11">Cytoplasm</location>
    </subcellularLocation>
</comment>
<evidence type="ECO:0000256" key="1">
    <source>
        <dbReference type="ARBA" id="ARBA00001933"/>
    </source>
</evidence>
<evidence type="ECO:0000256" key="12">
    <source>
        <dbReference type="PIRSR" id="PIRSR038941-1"/>
    </source>
</evidence>
<organism evidence="14 15">
    <name type="scientific">Terasakiispira papahanaumokuakeensis</name>
    <dbReference type="NCBI Taxonomy" id="197479"/>
    <lineage>
        <taxon>Bacteria</taxon>
        <taxon>Pseudomonadati</taxon>
        <taxon>Pseudomonadota</taxon>
        <taxon>Gammaproteobacteria</taxon>
        <taxon>Oceanospirillales</taxon>
        <taxon>Terasakiispira</taxon>
    </lineage>
</organism>
<evidence type="ECO:0000256" key="5">
    <source>
        <dbReference type="ARBA" id="ARBA00022898"/>
    </source>
</evidence>
<dbReference type="Gene3D" id="3.20.20.10">
    <property type="entry name" value="Alanine racemase"/>
    <property type="match status" value="1"/>
</dbReference>
<dbReference type="InterPro" id="IPR009006">
    <property type="entry name" value="Ala_racemase/Decarboxylase_C"/>
</dbReference>
<dbReference type="PANTHER" id="PTHR43727">
    <property type="entry name" value="DIAMINOPIMELATE DECARBOXYLASE"/>
    <property type="match status" value="1"/>
</dbReference>
<evidence type="ECO:0000256" key="6">
    <source>
        <dbReference type="ARBA" id="ARBA00023066"/>
    </source>
</evidence>
<dbReference type="SUPFAM" id="SSF51419">
    <property type="entry name" value="PLP-binding barrel"/>
    <property type="match status" value="1"/>
</dbReference>
<evidence type="ECO:0000256" key="9">
    <source>
        <dbReference type="ARBA" id="ARBA00047351"/>
    </source>
</evidence>
<keyword evidence="6 11" id="KW-0745">Spermidine biosynthesis</keyword>
<dbReference type="GO" id="GO:0009089">
    <property type="term" value="P:lysine biosynthetic process via diaminopimelate"/>
    <property type="evidence" value="ECO:0007669"/>
    <property type="project" value="TreeGrafter"/>
</dbReference>
<dbReference type="AlphaFoldDB" id="A0A1E2V948"/>
<dbReference type="OrthoDB" id="9804410at2"/>
<evidence type="ECO:0000256" key="3">
    <source>
        <dbReference type="ARBA" id="ARBA00013633"/>
    </source>
</evidence>
<sequence>MSDSSKQPLSALYPFDIQACPSPAYVVDDALLKRNLELLAQVQADSGARILLALKGFAMWHTFPLVSQYLAGTTASGQDEARLGAETFGGEVHVYSPGFTVSEMDEVLRYADHISFNSPGQWRRFRDQVMQSARQPSCGLRVNPEHSTGQVALYDPCAVGSRLGTRAQDLSAADMDGLEGLHFHTLCEQNSDALEATLAAFEAKFGGYLDSLKWVNFGGGHHITRPDYDIDRLVRVIRDFKRRYPHLAVYLEPGEAIALNTGFLVCSVLDIVENDGPIAILDTSATAHMPDVLEMPYRPEIIGAGHPGEKAYSYRLGGMTCLAGDVIGDYAFDQPLQIGDRLVFTDMAHYTMVKTTTFNGIRLPSICRVEEDSRAVHTVRTFGYVDYMQRLS</sequence>
<comment type="catalytic activity">
    <reaction evidence="9 11">
        <text>carboxyspermidine + H(+) = spermidine + CO2</text>
        <dbReference type="Rhea" id="RHEA:34095"/>
        <dbReference type="ChEBI" id="CHEBI:15378"/>
        <dbReference type="ChEBI" id="CHEBI:16526"/>
        <dbReference type="ChEBI" id="CHEBI:57834"/>
        <dbReference type="ChEBI" id="CHEBI:65072"/>
        <dbReference type="EC" id="4.1.1.96"/>
    </reaction>
</comment>
<evidence type="ECO:0000256" key="7">
    <source>
        <dbReference type="ARBA" id="ARBA00023239"/>
    </source>
</evidence>
<feature type="binding site" evidence="12">
    <location>
        <position position="255"/>
    </location>
    <ligand>
        <name>substrate</name>
    </ligand>
</feature>
<dbReference type="RefSeq" id="WP_068997955.1">
    <property type="nucleotide sequence ID" value="NZ_MDTQ01000001.1"/>
</dbReference>
<dbReference type="Gene3D" id="2.40.37.10">
    <property type="entry name" value="Lyase, Ornithine Decarboxylase, Chain A, domain 1"/>
    <property type="match status" value="1"/>
</dbReference>
<dbReference type="GO" id="GO:0008295">
    <property type="term" value="P:spermidine biosynthetic process"/>
    <property type="evidence" value="ECO:0007669"/>
    <property type="project" value="UniProtKB-KW"/>
</dbReference>
<evidence type="ECO:0000313" key="14">
    <source>
        <dbReference type="EMBL" id="ODC03539.1"/>
    </source>
</evidence>
<evidence type="ECO:0000256" key="4">
    <source>
        <dbReference type="ARBA" id="ARBA00022793"/>
    </source>
</evidence>
<dbReference type="GO" id="GO:0045312">
    <property type="term" value="P:nor-spermidine biosynthetic process"/>
    <property type="evidence" value="ECO:0007669"/>
    <property type="project" value="InterPro"/>
</dbReference>
<comment type="catalytic activity">
    <reaction evidence="10 11">
        <text>carboxynorspermidine + H(+) = norspermidine + CO2</text>
        <dbReference type="Rhea" id="RHEA:34099"/>
        <dbReference type="ChEBI" id="CHEBI:15378"/>
        <dbReference type="ChEBI" id="CHEBI:16526"/>
        <dbReference type="ChEBI" id="CHEBI:57920"/>
        <dbReference type="ChEBI" id="CHEBI:65070"/>
        <dbReference type="EC" id="4.1.1.96"/>
    </reaction>
</comment>
<dbReference type="InterPro" id="IPR022643">
    <property type="entry name" value="De-COase2_C"/>
</dbReference>
<dbReference type="STRING" id="197479.BFW38_08235"/>
<keyword evidence="15" id="KW-1185">Reference proteome</keyword>
<comment type="similarity">
    <text evidence="8 11">Belongs to the Orn/Lys/Arg decarboxylase class-II family. NspC subfamily.</text>
</comment>
<keyword evidence="4 11" id="KW-0210">Decarboxylase</keyword>
<comment type="function">
    <text evidence="11">Catalyzes the decarboxylation of carboxynorspermidine and carboxyspermidine.</text>
</comment>
<dbReference type="GO" id="GO:0008836">
    <property type="term" value="F:diaminopimelate decarboxylase activity"/>
    <property type="evidence" value="ECO:0007669"/>
    <property type="project" value="TreeGrafter"/>
</dbReference>
<dbReference type="NCBIfam" id="TIGR01047">
    <property type="entry name" value="nspC"/>
    <property type="match status" value="1"/>
</dbReference>
<name>A0A1E2V948_9GAMM</name>
<dbReference type="SUPFAM" id="SSF50621">
    <property type="entry name" value="Alanine racemase C-terminal domain-like"/>
    <property type="match status" value="1"/>
</dbReference>
<keyword evidence="11" id="KW-0963">Cytoplasm</keyword>
<dbReference type="GO" id="GO:0005737">
    <property type="term" value="C:cytoplasm"/>
    <property type="evidence" value="ECO:0007669"/>
    <property type="project" value="UniProtKB-SubCell"/>
</dbReference>
<evidence type="ECO:0000256" key="10">
    <source>
        <dbReference type="ARBA" id="ARBA00047389"/>
    </source>
</evidence>
<feature type="domain" description="Orn/DAP/Arg decarboxylase 2 C-terminal" evidence="13">
    <location>
        <begin position="55"/>
        <end position="347"/>
    </location>
</feature>
<keyword evidence="11" id="KW-0620">Polyamine biosynthesis</keyword>
<protein>
    <recommendedName>
        <fullName evidence="3 11">Carboxynorspermidine/carboxyspermidine decarboxylase</fullName>
        <shortName evidence="11">CANS DC/CAS DC</shortName>
        <shortName evidence="11">CANSDC/CASDC</shortName>
        <ecNumber evidence="2 11">4.1.1.96</ecNumber>
    </recommendedName>
</protein>
<proteinExistence type="inferred from homology"/>
<evidence type="ECO:0000259" key="13">
    <source>
        <dbReference type="Pfam" id="PF00278"/>
    </source>
</evidence>
<evidence type="ECO:0000256" key="8">
    <source>
        <dbReference type="ARBA" id="ARBA00025802"/>
    </source>
</evidence>
<evidence type="ECO:0000256" key="2">
    <source>
        <dbReference type="ARBA" id="ARBA00012259"/>
    </source>
</evidence>
<comment type="cofactor">
    <cofactor evidence="1 11">
        <name>pyridoxal 5'-phosphate</name>
        <dbReference type="ChEBI" id="CHEBI:597326"/>
    </cofactor>
</comment>
<comment type="subunit">
    <text evidence="11">Homodimer.</text>
</comment>
<dbReference type="PIRSF" id="PIRSF038941">
    <property type="entry name" value="NspC"/>
    <property type="match status" value="1"/>
</dbReference>
<evidence type="ECO:0000256" key="11">
    <source>
        <dbReference type="PIRNR" id="PIRNR038941"/>
    </source>
</evidence>
<keyword evidence="5 11" id="KW-0663">Pyridoxal phosphate</keyword>
<keyword evidence="7 11" id="KW-0456">Lyase</keyword>
<dbReference type="PANTHER" id="PTHR43727:SF1">
    <property type="entry name" value="CARBOXYNORSPERMIDINE_CARBOXYSPERMIDINE DECARBOXYLASE"/>
    <property type="match status" value="1"/>
</dbReference>
<dbReference type="FunFam" id="3.20.20.10:FF:000012">
    <property type="entry name" value="Carboxynorspermidine/carboxyspermidine decarboxylase"/>
    <property type="match status" value="1"/>
</dbReference>
<accession>A0A1E2V948</accession>
<dbReference type="CDD" id="cd06829">
    <property type="entry name" value="PLPDE_III_CANSDC"/>
    <property type="match status" value="1"/>
</dbReference>
<dbReference type="EC" id="4.1.1.96" evidence="2 11"/>
<dbReference type="Proteomes" id="UP000094291">
    <property type="component" value="Unassembled WGS sequence"/>
</dbReference>